<evidence type="ECO:0000259" key="2">
    <source>
        <dbReference type="PROSITE" id="PS50172"/>
    </source>
</evidence>
<dbReference type="CDD" id="cd17736">
    <property type="entry name" value="BRCT_microcephalin_rpt2"/>
    <property type="match status" value="1"/>
</dbReference>
<feature type="compositionally biased region" description="Low complexity" evidence="1">
    <location>
        <begin position="348"/>
        <end position="375"/>
    </location>
</feature>
<feature type="compositionally biased region" description="Low complexity" evidence="1">
    <location>
        <begin position="460"/>
        <end position="475"/>
    </location>
</feature>
<feature type="domain" description="BRCT" evidence="2">
    <location>
        <begin position="9"/>
        <end position="115"/>
    </location>
</feature>
<dbReference type="Gene3D" id="3.40.50.10190">
    <property type="entry name" value="BRCT domain"/>
    <property type="match status" value="2"/>
</dbReference>
<proteinExistence type="predicted"/>
<accession>A0A2P6VP50</accession>
<dbReference type="PROSITE" id="PS50172">
    <property type="entry name" value="BRCT"/>
    <property type="match status" value="2"/>
</dbReference>
<dbReference type="AlphaFoldDB" id="A0A2P6VP50"/>
<feature type="domain" description="BRCT" evidence="2">
    <location>
        <begin position="658"/>
        <end position="718"/>
    </location>
</feature>
<reference evidence="3 4" key="1">
    <citation type="journal article" date="2018" name="Plant J.">
        <title>Genome sequences of Chlorella sorokiniana UTEX 1602 and Micractinium conductrix SAG 241.80: implications to maltose excretion by a green alga.</title>
        <authorList>
            <person name="Arriola M.B."/>
            <person name="Velmurugan N."/>
            <person name="Zhang Y."/>
            <person name="Plunkett M.H."/>
            <person name="Hondzo H."/>
            <person name="Barney B.M."/>
        </authorList>
    </citation>
    <scope>NUCLEOTIDE SEQUENCE [LARGE SCALE GENOMIC DNA]</scope>
    <source>
        <strain evidence="3 4">SAG 241.80</strain>
    </source>
</reference>
<dbReference type="SMART" id="SM00292">
    <property type="entry name" value="BRCT"/>
    <property type="match status" value="2"/>
</dbReference>
<name>A0A2P6VP50_9CHLO</name>
<feature type="compositionally biased region" description="Gly residues" evidence="1">
    <location>
        <begin position="170"/>
        <end position="182"/>
    </location>
</feature>
<dbReference type="Pfam" id="PF00533">
    <property type="entry name" value="BRCT"/>
    <property type="match status" value="1"/>
</dbReference>
<dbReference type="EMBL" id="LHPF02000002">
    <property type="protein sequence ID" value="PSC75837.1"/>
    <property type="molecule type" value="Genomic_DNA"/>
</dbReference>
<dbReference type="GO" id="GO:0000278">
    <property type="term" value="P:mitotic cell cycle"/>
    <property type="evidence" value="ECO:0007669"/>
    <property type="project" value="TreeGrafter"/>
</dbReference>
<dbReference type="PANTHER" id="PTHR14625">
    <property type="entry name" value="MICROCEPHALIN"/>
    <property type="match status" value="1"/>
</dbReference>
<evidence type="ECO:0000313" key="3">
    <source>
        <dbReference type="EMBL" id="PSC75837.1"/>
    </source>
</evidence>
<feature type="compositionally biased region" description="Basic and acidic residues" evidence="1">
    <location>
        <begin position="380"/>
        <end position="416"/>
    </location>
</feature>
<dbReference type="Proteomes" id="UP000239649">
    <property type="component" value="Unassembled WGS sequence"/>
</dbReference>
<organism evidence="3 4">
    <name type="scientific">Micractinium conductrix</name>
    <dbReference type="NCBI Taxonomy" id="554055"/>
    <lineage>
        <taxon>Eukaryota</taxon>
        <taxon>Viridiplantae</taxon>
        <taxon>Chlorophyta</taxon>
        <taxon>core chlorophytes</taxon>
        <taxon>Trebouxiophyceae</taxon>
        <taxon>Chlorellales</taxon>
        <taxon>Chlorellaceae</taxon>
        <taxon>Chlorella clade</taxon>
        <taxon>Micractinium</taxon>
    </lineage>
</organism>
<dbReference type="InterPro" id="IPR036420">
    <property type="entry name" value="BRCT_dom_sf"/>
</dbReference>
<protein>
    <submittedName>
        <fullName evidence="3">Microcephalin isoform X3</fullName>
    </submittedName>
</protein>
<gene>
    <name evidence="3" type="ORF">C2E20_1688</name>
</gene>
<dbReference type="InterPro" id="IPR001357">
    <property type="entry name" value="BRCT_dom"/>
</dbReference>
<sequence>MSRSSASREAPRTLEDVVAWVVSLDPVANAKGALTARIESHGGRVATRLGKEVSHVVWERSRSRRPSDKAADEQQLLELFHKLEKMDYPPVVVSPLWVEESIKSGRRLVERKYLVKKPTESLLGRTPGSAGAGGVAAAKKRKRPAAAVLPKPAEAYDLDDFHFSSTQQMQGGGAAGGTGTGAGAAAKLQRRGGAKPAGRGGKPMPAVAEEEEEEQAGEGQMEQPGGVGAETQAVANILTIDLPDDDDPGPTPGGVGGAAEEEQDELDTPLAARWAKSSAERAGGWASGGSGRGSEERRGGGGGGGADKRSRLAVASGPREQAEAAHGGGAAAPAEVREVEAMEIEGDAAPAAQQEQQQQQQQQQAMEQYGAQQQETEQEAQQREEEERRREQELRAKGVAERFSVRQLVRHPERPVVLHKGTPLPGSLPPSPDDRPAGDPIPIPVVDRVTSPWALAEQLPTQSQSQPTPAGAGAVAAGGAGRPSVGQPRLGGRRSLLGVSNVRGPSPGGAAAGVTPSAAPRPSPAGEGGGGGGATERMLPTPWSTLRPWDGKGAQQAAAGTAGIAQEDHAADENQAGPPQCQQQGAAAAAPPEQQDGERPPSGGAAGSGGRRQRPAAAAAAAAAPAAAAGPTHGCVALTSVDAGVTDLARSAVRRLRGLRLCPEGREDGQVTHLVVGDERRTLKLMLAVANGAWLLSPQWVTASLEARRWLPESQFPAKVRFEAASERARAALESPDAAPLLGEHAVYVHLPEKARKLMGANAAALKRIAAVLGAKAASHKTCTLCVVVGGGARPSQVPAAALCVKEEWLLQAAERFELPPVEDFSIG</sequence>
<dbReference type="PANTHER" id="PTHR14625:SF3">
    <property type="entry name" value="MICROCEPHALIN"/>
    <property type="match status" value="1"/>
</dbReference>
<dbReference type="SUPFAM" id="SSF52113">
    <property type="entry name" value="BRCT domain"/>
    <property type="match status" value="2"/>
</dbReference>
<feature type="compositionally biased region" description="Low complexity" evidence="1">
    <location>
        <begin position="194"/>
        <end position="207"/>
    </location>
</feature>
<dbReference type="InterPro" id="IPR022047">
    <property type="entry name" value="Microcephalin-like"/>
</dbReference>
<feature type="region of interest" description="Disordered" evidence="1">
    <location>
        <begin position="167"/>
        <end position="618"/>
    </location>
</feature>
<comment type="caution">
    <text evidence="3">The sequence shown here is derived from an EMBL/GenBank/DDBJ whole genome shotgun (WGS) entry which is preliminary data.</text>
</comment>
<dbReference type="OrthoDB" id="2384350at2759"/>
<feature type="compositionally biased region" description="Low complexity" evidence="1">
    <location>
        <begin position="575"/>
        <end position="594"/>
    </location>
</feature>
<evidence type="ECO:0000256" key="1">
    <source>
        <dbReference type="SAM" id="MobiDB-lite"/>
    </source>
</evidence>
<feature type="compositionally biased region" description="Low complexity" evidence="1">
    <location>
        <begin position="553"/>
        <end position="565"/>
    </location>
</feature>
<keyword evidence="4" id="KW-1185">Reference proteome</keyword>
<evidence type="ECO:0000313" key="4">
    <source>
        <dbReference type="Proteomes" id="UP000239649"/>
    </source>
</evidence>
<dbReference type="STRING" id="554055.A0A2P6VP50"/>